<dbReference type="GO" id="GO:0000160">
    <property type="term" value="P:phosphorelay signal transduction system"/>
    <property type="evidence" value="ECO:0007669"/>
    <property type="project" value="InterPro"/>
</dbReference>
<dbReference type="InterPro" id="IPR016032">
    <property type="entry name" value="Sig_transdc_resp-reg_C-effctor"/>
</dbReference>
<dbReference type="SMART" id="SM00448">
    <property type="entry name" value="REC"/>
    <property type="match status" value="1"/>
</dbReference>
<dbReference type="GO" id="GO:0006355">
    <property type="term" value="P:regulation of DNA-templated transcription"/>
    <property type="evidence" value="ECO:0007669"/>
    <property type="project" value="InterPro"/>
</dbReference>
<dbReference type="AlphaFoldDB" id="A0A087BK35"/>
<evidence type="ECO:0000256" key="1">
    <source>
        <dbReference type="ARBA" id="ARBA00022553"/>
    </source>
</evidence>
<evidence type="ECO:0000259" key="4">
    <source>
        <dbReference type="PROSITE" id="PS50043"/>
    </source>
</evidence>
<dbReference type="Pfam" id="PF00072">
    <property type="entry name" value="Response_reg"/>
    <property type="match status" value="1"/>
</dbReference>
<dbReference type="GO" id="GO:0003677">
    <property type="term" value="F:DNA binding"/>
    <property type="evidence" value="ECO:0007669"/>
    <property type="project" value="UniProtKB-KW"/>
</dbReference>
<dbReference type="InterPro" id="IPR001789">
    <property type="entry name" value="Sig_transdc_resp-reg_receiver"/>
</dbReference>
<dbReference type="Proteomes" id="UP000029060">
    <property type="component" value="Unassembled WGS sequence"/>
</dbReference>
<dbReference type="EMBL" id="JGZC01000002">
    <property type="protein sequence ID" value="KFI71385.1"/>
    <property type="molecule type" value="Genomic_DNA"/>
</dbReference>
<gene>
    <name evidence="6" type="ORF">BMERY_1685</name>
</gene>
<dbReference type="PROSITE" id="PS50043">
    <property type="entry name" value="HTH_LUXR_2"/>
    <property type="match status" value="1"/>
</dbReference>
<dbReference type="PROSITE" id="PS00622">
    <property type="entry name" value="HTH_LUXR_1"/>
    <property type="match status" value="1"/>
</dbReference>
<dbReference type="Gene3D" id="3.40.50.2300">
    <property type="match status" value="1"/>
</dbReference>
<dbReference type="eggNOG" id="COG2197">
    <property type="taxonomic scope" value="Bacteria"/>
</dbReference>
<evidence type="ECO:0000256" key="2">
    <source>
        <dbReference type="ARBA" id="ARBA00023125"/>
    </source>
</evidence>
<dbReference type="SUPFAM" id="SSF52172">
    <property type="entry name" value="CheY-like"/>
    <property type="match status" value="1"/>
</dbReference>
<dbReference type="CDD" id="cd06170">
    <property type="entry name" value="LuxR_C_like"/>
    <property type="match status" value="1"/>
</dbReference>
<dbReference type="PROSITE" id="PS50110">
    <property type="entry name" value="RESPONSE_REGULATORY"/>
    <property type="match status" value="1"/>
</dbReference>
<dbReference type="PANTHER" id="PTHR43214">
    <property type="entry name" value="TWO-COMPONENT RESPONSE REGULATOR"/>
    <property type="match status" value="1"/>
</dbReference>
<dbReference type="SUPFAM" id="SSF46894">
    <property type="entry name" value="C-terminal effector domain of the bipartite response regulators"/>
    <property type="match status" value="1"/>
</dbReference>
<evidence type="ECO:0000259" key="5">
    <source>
        <dbReference type="PROSITE" id="PS50110"/>
    </source>
</evidence>
<feature type="domain" description="Response regulatory" evidence="5">
    <location>
        <begin position="15"/>
        <end position="132"/>
    </location>
</feature>
<name>A0A087BK35_9BIFI</name>
<accession>A0A087BK35</accession>
<keyword evidence="1 3" id="KW-0597">Phosphoprotein</keyword>
<evidence type="ECO:0000313" key="6">
    <source>
        <dbReference type="EMBL" id="KFI71385.1"/>
    </source>
</evidence>
<keyword evidence="7" id="KW-1185">Reference proteome</keyword>
<dbReference type="Pfam" id="PF00196">
    <property type="entry name" value="GerE"/>
    <property type="match status" value="1"/>
</dbReference>
<dbReference type="STRING" id="78345.BMERY_1685"/>
<proteinExistence type="predicted"/>
<keyword evidence="2" id="KW-0238">DNA-binding</keyword>
<dbReference type="CDD" id="cd17535">
    <property type="entry name" value="REC_NarL-like"/>
    <property type="match status" value="1"/>
</dbReference>
<evidence type="ECO:0000313" key="7">
    <source>
        <dbReference type="Proteomes" id="UP000029060"/>
    </source>
</evidence>
<dbReference type="InterPro" id="IPR058245">
    <property type="entry name" value="NreC/VraR/RcsB-like_REC"/>
</dbReference>
<evidence type="ECO:0000256" key="3">
    <source>
        <dbReference type="PROSITE-ProRule" id="PRU00169"/>
    </source>
</evidence>
<comment type="caution">
    <text evidence="6">The sequence shown here is derived from an EMBL/GenBank/DDBJ whole genome shotgun (WGS) entry which is preliminary data.</text>
</comment>
<dbReference type="PRINTS" id="PR00038">
    <property type="entry name" value="HTHLUXR"/>
</dbReference>
<sequence length="227" mass="24700">MREAAFDGDRGESISLAIVDNDAITLYALRKLIENTPTLTILWTSETGQEALTHCKNKHLPDVLLVDMALSDMPGTMLCRQLRATGPTPSILAFTSYPLDMYAADAAQAGVQGIITKNDFMTLAKAVRSVHEDGVFPYTSQEDVIFETAEAAYDRISSMPSDPAATLTLSEITALNLTARGMSSKEVAKQMGVKPATVRTYTMRARSKLGTTTLGEALVKWQRAKHV</sequence>
<feature type="modified residue" description="4-aspartylphosphate" evidence="3">
    <location>
        <position position="67"/>
    </location>
</feature>
<dbReference type="SMART" id="SM00421">
    <property type="entry name" value="HTH_LUXR"/>
    <property type="match status" value="1"/>
</dbReference>
<dbReference type="InterPro" id="IPR011006">
    <property type="entry name" value="CheY-like_superfamily"/>
</dbReference>
<reference evidence="6 7" key="1">
    <citation type="submission" date="2014-03" db="EMBL/GenBank/DDBJ databases">
        <title>Genomics of Bifidobacteria.</title>
        <authorList>
            <person name="Ventura M."/>
            <person name="Milani C."/>
            <person name="Lugli G.A."/>
        </authorList>
    </citation>
    <scope>NUCLEOTIDE SEQUENCE [LARGE SCALE GENOMIC DNA]</scope>
    <source>
        <strain evidence="6 7">LMG 11341</strain>
    </source>
</reference>
<protein>
    <submittedName>
        <fullName evidence="6">Response regulator of two component system</fullName>
    </submittedName>
</protein>
<feature type="domain" description="HTH luxR-type" evidence="4">
    <location>
        <begin position="160"/>
        <end position="225"/>
    </location>
</feature>
<dbReference type="InterPro" id="IPR000792">
    <property type="entry name" value="Tscrpt_reg_LuxR_C"/>
</dbReference>
<organism evidence="6 7">
    <name type="scientific">Bifidobacterium merycicum</name>
    <dbReference type="NCBI Taxonomy" id="78345"/>
    <lineage>
        <taxon>Bacteria</taxon>
        <taxon>Bacillati</taxon>
        <taxon>Actinomycetota</taxon>
        <taxon>Actinomycetes</taxon>
        <taxon>Bifidobacteriales</taxon>
        <taxon>Bifidobacteriaceae</taxon>
        <taxon>Bifidobacterium</taxon>
    </lineage>
</organism>
<dbReference type="InterPro" id="IPR039420">
    <property type="entry name" value="WalR-like"/>
</dbReference>